<reference evidence="2 3" key="1">
    <citation type="submission" date="2024-04" db="EMBL/GenBank/DDBJ databases">
        <authorList>
            <person name="Waldvogel A.-M."/>
            <person name="Schoenle A."/>
        </authorList>
    </citation>
    <scope>NUCLEOTIDE SEQUENCE [LARGE SCALE GENOMIC DNA]</scope>
</reference>
<proteinExistence type="predicted"/>
<name>A0AAV2K5C9_KNICA</name>
<accession>A0AAV2K5C9</accession>
<dbReference type="Proteomes" id="UP001497482">
    <property type="component" value="Chromosome 15"/>
</dbReference>
<evidence type="ECO:0000313" key="2">
    <source>
        <dbReference type="EMBL" id="CAL1583110.1"/>
    </source>
</evidence>
<dbReference type="EMBL" id="OZ035837">
    <property type="protein sequence ID" value="CAL1583110.1"/>
    <property type="molecule type" value="Genomic_DNA"/>
</dbReference>
<feature type="compositionally biased region" description="Pro residues" evidence="1">
    <location>
        <begin position="64"/>
        <end position="88"/>
    </location>
</feature>
<sequence>MWTEAADATDATELHTHNLPLRPTLLECLDPGRHTLALMFKKISNYTTPSPDRADQQVVFRSTLPPPPLPANTTPPPPHTPPSPPGPPSHESTGPDDVSSATLGQ</sequence>
<protein>
    <submittedName>
        <fullName evidence="2">Uncharacterized protein</fullName>
    </submittedName>
</protein>
<keyword evidence="3" id="KW-1185">Reference proteome</keyword>
<organism evidence="2 3">
    <name type="scientific">Knipowitschia caucasica</name>
    <name type="common">Caucasian dwarf goby</name>
    <name type="synonym">Pomatoschistus caucasicus</name>
    <dbReference type="NCBI Taxonomy" id="637954"/>
    <lineage>
        <taxon>Eukaryota</taxon>
        <taxon>Metazoa</taxon>
        <taxon>Chordata</taxon>
        <taxon>Craniata</taxon>
        <taxon>Vertebrata</taxon>
        <taxon>Euteleostomi</taxon>
        <taxon>Actinopterygii</taxon>
        <taxon>Neopterygii</taxon>
        <taxon>Teleostei</taxon>
        <taxon>Neoteleostei</taxon>
        <taxon>Acanthomorphata</taxon>
        <taxon>Gobiaria</taxon>
        <taxon>Gobiiformes</taxon>
        <taxon>Gobioidei</taxon>
        <taxon>Gobiidae</taxon>
        <taxon>Gobiinae</taxon>
        <taxon>Knipowitschia</taxon>
    </lineage>
</organism>
<gene>
    <name evidence="2" type="ORF">KC01_LOCUS13618</name>
</gene>
<evidence type="ECO:0000313" key="3">
    <source>
        <dbReference type="Proteomes" id="UP001497482"/>
    </source>
</evidence>
<feature type="compositionally biased region" description="Low complexity" evidence="1">
    <location>
        <begin position="1"/>
        <end position="11"/>
    </location>
</feature>
<feature type="region of interest" description="Disordered" evidence="1">
    <location>
        <begin position="45"/>
        <end position="105"/>
    </location>
</feature>
<feature type="region of interest" description="Disordered" evidence="1">
    <location>
        <begin position="1"/>
        <end position="23"/>
    </location>
</feature>
<evidence type="ECO:0000256" key="1">
    <source>
        <dbReference type="SAM" id="MobiDB-lite"/>
    </source>
</evidence>
<dbReference type="AlphaFoldDB" id="A0AAV2K5C9"/>